<name>A0A0G1DI06_9BACT</name>
<proteinExistence type="predicted"/>
<evidence type="ECO:0008006" key="3">
    <source>
        <dbReference type="Google" id="ProtNLM"/>
    </source>
</evidence>
<reference evidence="1 2" key="1">
    <citation type="journal article" date="2015" name="Nature">
        <title>rRNA introns, odd ribosomes, and small enigmatic genomes across a large radiation of phyla.</title>
        <authorList>
            <person name="Brown C.T."/>
            <person name="Hug L.A."/>
            <person name="Thomas B.C."/>
            <person name="Sharon I."/>
            <person name="Castelle C.J."/>
            <person name="Singh A."/>
            <person name="Wilkins M.J."/>
            <person name="Williams K.H."/>
            <person name="Banfield J.F."/>
        </authorList>
    </citation>
    <scope>NUCLEOTIDE SEQUENCE [LARGE SCALE GENOMIC DNA]</scope>
</reference>
<protein>
    <recommendedName>
        <fullName evidence="3">Nucleoside phosphorylase domain-containing protein</fullName>
    </recommendedName>
</protein>
<evidence type="ECO:0000313" key="1">
    <source>
        <dbReference type="EMBL" id="KKS97329.1"/>
    </source>
</evidence>
<dbReference type="Proteomes" id="UP000034090">
    <property type="component" value="Unassembled WGS sequence"/>
</dbReference>
<dbReference type="EMBL" id="LCFQ01000013">
    <property type="protein sequence ID" value="KKS97329.1"/>
    <property type="molecule type" value="Genomic_DNA"/>
</dbReference>
<dbReference type="GO" id="GO:0003824">
    <property type="term" value="F:catalytic activity"/>
    <property type="evidence" value="ECO:0007669"/>
    <property type="project" value="InterPro"/>
</dbReference>
<dbReference type="Gene3D" id="3.40.50.1580">
    <property type="entry name" value="Nucleoside phosphorylase domain"/>
    <property type="match status" value="1"/>
</dbReference>
<dbReference type="STRING" id="1618578.UV74_C0013G0451"/>
<dbReference type="AlphaFoldDB" id="A0A0G1DI06"/>
<dbReference type="InterPro" id="IPR035994">
    <property type="entry name" value="Nucleoside_phosphorylase_sf"/>
</dbReference>
<accession>A0A0G1DI06</accession>
<dbReference type="GO" id="GO:0009116">
    <property type="term" value="P:nucleoside metabolic process"/>
    <property type="evidence" value="ECO:0007669"/>
    <property type="project" value="InterPro"/>
</dbReference>
<organism evidence="1 2">
    <name type="scientific">Candidatus Woesebacteria bacterium GW2011_GWB1_43_14</name>
    <dbReference type="NCBI Taxonomy" id="1618578"/>
    <lineage>
        <taxon>Bacteria</taxon>
        <taxon>Candidatus Woeseibacteriota</taxon>
    </lineage>
</organism>
<sequence length="317" mass="35440">MKNTLGKADFASITGSPLWGVSVNRVKLGYIQRGWECNFDGRPDTPYGIGPRTIVFNTMGRNILWIPSYGGVSGQDWHLHETQHKVFWILWKAGVKVLIIGGTSGIADWRKEGKILPGDIVLPWSFRTSPNHRGLPGTEYETSWPKYDLTLDDPFCTVLAEDLQKETQKHLRQIGKVHTPDNVRVALVVPDGITFETNYDILMWMAINKMASSFEPDKPPIVSLHGDCINPVLARLLGIHVAYYHMVANVAQGLPMEESITESLYRLYVNNFPEVAFEMEANLLENISVPNGSQCACITSLHQAPEVFSSAMTEAQI</sequence>
<comment type="caution">
    <text evidence="1">The sequence shown here is derived from an EMBL/GenBank/DDBJ whole genome shotgun (WGS) entry which is preliminary data.</text>
</comment>
<dbReference type="SUPFAM" id="SSF53167">
    <property type="entry name" value="Purine and uridine phosphorylases"/>
    <property type="match status" value="1"/>
</dbReference>
<evidence type="ECO:0000313" key="2">
    <source>
        <dbReference type="Proteomes" id="UP000034090"/>
    </source>
</evidence>
<gene>
    <name evidence="1" type="ORF">UV74_C0013G0451</name>
</gene>